<protein>
    <submittedName>
        <fullName evidence="2">Ribbon-helix-helix protein, copG family</fullName>
    </submittedName>
</protein>
<evidence type="ECO:0000259" key="1">
    <source>
        <dbReference type="Pfam" id="PF01402"/>
    </source>
</evidence>
<comment type="caution">
    <text evidence="2">The sequence shown here is derived from an EMBL/GenBank/DDBJ whole genome shotgun (WGS) entry which is preliminary data.</text>
</comment>
<keyword evidence="3" id="KW-1185">Reference proteome</keyword>
<dbReference type="Gene3D" id="1.10.1220.10">
    <property type="entry name" value="Met repressor-like"/>
    <property type="match status" value="1"/>
</dbReference>
<dbReference type="PATRIC" id="fig|1121318.3.peg.1160"/>
<evidence type="ECO:0000313" key="3">
    <source>
        <dbReference type="Proteomes" id="UP000037043"/>
    </source>
</evidence>
<reference evidence="3" key="1">
    <citation type="submission" date="2015-08" db="EMBL/GenBank/DDBJ databases">
        <title>Genome sequence of the strict anaerobe Clostridium homopropionicum LuHBu1 (DSM 5847T).</title>
        <authorList>
            <person name="Poehlein A."/>
            <person name="Beck M."/>
            <person name="Schiel-Bengelsdorf B."/>
            <person name="Bengelsdorf F.R."/>
            <person name="Daniel R."/>
            <person name="Duerre P."/>
        </authorList>
    </citation>
    <scope>NUCLEOTIDE SEQUENCE [LARGE SCALE GENOMIC DNA]</scope>
    <source>
        <strain evidence="3">DSM 5847</strain>
    </source>
</reference>
<dbReference type="GO" id="GO:0006355">
    <property type="term" value="P:regulation of DNA-templated transcription"/>
    <property type="evidence" value="ECO:0007669"/>
    <property type="project" value="InterPro"/>
</dbReference>
<dbReference type="SUPFAM" id="SSF47598">
    <property type="entry name" value="Ribbon-helix-helix"/>
    <property type="match status" value="1"/>
</dbReference>
<dbReference type="InterPro" id="IPR013321">
    <property type="entry name" value="Arc_rbn_hlx_hlx"/>
</dbReference>
<accession>A0A0L6ZCL5</accession>
<dbReference type="RefSeq" id="WP_052220730.1">
    <property type="nucleotide sequence ID" value="NZ_LHUR01000013.1"/>
</dbReference>
<dbReference type="Proteomes" id="UP000037043">
    <property type="component" value="Unassembled WGS sequence"/>
</dbReference>
<name>A0A0L6ZCL5_9CLOT</name>
<dbReference type="AlphaFoldDB" id="A0A0L6ZCL5"/>
<proteinExistence type="predicted"/>
<evidence type="ECO:0000313" key="2">
    <source>
        <dbReference type="EMBL" id="KOA20563.1"/>
    </source>
</evidence>
<sequence length="64" mass="7518">MDNDFIITPKEDKSVTISIRIDKVIQDKFDELAKQSNRSRNELINMALKYALKNVKFIESEKED</sequence>
<dbReference type="InterPro" id="IPR010985">
    <property type="entry name" value="Ribbon_hlx_hlx"/>
</dbReference>
<feature type="domain" description="Ribbon-helix-helix protein CopG" evidence="1">
    <location>
        <begin position="16"/>
        <end position="53"/>
    </location>
</feature>
<dbReference type="EMBL" id="LHUR01000013">
    <property type="protein sequence ID" value="KOA20563.1"/>
    <property type="molecule type" value="Genomic_DNA"/>
</dbReference>
<gene>
    <name evidence="2" type="ORF">CLHOM_11510</name>
</gene>
<dbReference type="InterPro" id="IPR002145">
    <property type="entry name" value="CopG"/>
</dbReference>
<organism evidence="2 3">
    <name type="scientific">Clostridium homopropionicum DSM 5847</name>
    <dbReference type="NCBI Taxonomy" id="1121318"/>
    <lineage>
        <taxon>Bacteria</taxon>
        <taxon>Bacillati</taxon>
        <taxon>Bacillota</taxon>
        <taxon>Clostridia</taxon>
        <taxon>Eubacteriales</taxon>
        <taxon>Clostridiaceae</taxon>
        <taxon>Clostridium</taxon>
    </lineage>
</organism>
<dbReference type="Pfam" id="PF01402">
    <property type="entry name" value="RHH_1"/>
    <property type="match status" value="1"/>
</dbReference>
<dbReference type="STRING" id="36844.SAMN04488501_108156"/>